<evidence type="ECO:0000259" key="3">
    <source>
        <dbReference type="Pfam" id="PF10370"/>
    </source>
</evidence>
<dbReference type="InterPro" id="IPR036663">
    <property type="entry name" value="Fumarylacetoacetase_C_sf"/>
</dbReference>
<dbReference type="Pfam" id="PF10370">
    <property type="entry name" value="Rv2993c-like_N"/>
    <property type="match status" value="1"/>
</dbReference>
<evidence type="ECO:0000259" key="2">
    <source>
        <dbReference type="Pfam" id="PF01557"/>
    </source>
</evidence>
<keyword evidence="5" id="KW-1185">Reference proteome</keyword>
<dbReference type="Proteomes" id="UP001266099">
    <property type="component" value="Unassembled WGS sequence"/>
</dbReference>
<dbReference type="PANTHER" id="PTHR11820:SF7">
    <property type="entry name" value="ACYLPYRUVASE FAHD1, MITOCHONDRIAL"/>
    <property type="match status" value="1"/>
</dbReference>
<gene>
    <name evidence="4" type="ORF">J2S36_000107</name>
</gene>
<reference evidence="4 5" key="1">
    <citation type="submission" date="2023-07" db="EMBL/GenBank/DDBJ databases">
        <title>Sequencing the genomes of 1000 actinobacteria strains.</title>
        <authorList>
            <person name="Klenk H.-P."/>
        </authorList>
    </citation>
    <scope>NUCLEOTIDE SEQUENCE [LARGE SCALE GENOMIC DNA]</scope>
    <source>
        <strain evidence="4 5">DSM 15539</strain>
    </source>
</reference>
<keyword evidence="1" id="KW-0479">Metal-binding</keyword>
<dbReference type="PANTHER" id="PTHR11820">
    <property type="entry name" value="ACYLPYRUVASE"/>
    <property type="match status" value="1"/>
</dbReference>
<feature type="domain" description="Rv2993c-like N-terminal" evidence="3">
    <location>
        <begin position="1"/>
        <end position="53"/>
    </location>
</feature>
<proteinExistence type="predicted"/>
<sequence>MKIARFSINDGARFGVLNEETGRYHLLNADPLYSGFEQSGQVIAPSEAHFVAPMLPRSKVIGFQSAFSESDLTESGFGAYFKPNTSVVGTDVPVSMPNWAKGQGLSVTPQLGLVVSRLCKDVPESMAADVIFGYLLVTDVSVPELAAQDPVQAFGFDTSCPSGPILETGLPSGEFAFAFDAGENGYDGVIHFDLQSLARRIAFASQVATLLPGDIILTGALGEKLRVQDGDEIVFENTALGVLRNPVLK</sequence>
<dbReference type="SUPFAM" id="SSF56529">
    <property type="entry name" value="FAH"/>
    <property type="match status" value="1"/>
</dbReference>
<dbReference type="InterPro" id="IPR011234">
    <property type="entry name" value="Fumarylacetoacetase-like_C"/>
</dbReference>
<name>A0ABU1SZN1_9ACTO</name>
<accession>A0ABU1SZN1</accession>
<evidence type="ECO:0000313" key="5">
    <source>
        <dbReference type="Proteomes" id="UP001266099"/>
    </source>
</evidence>
<feature type="domain" description="Fumarylacetoacetase-like C-terminal" evidence="2">
    <location>
        <begin position="79"/>
        <end position="247"/>
    </location>
</feature>
<protein>
    <submittedName>
        <fullName evidence="4">2-keto-4-pentenoate hydratase/2-oxohepta-3-ene-1,7-dioic acid hydratase in catechol pathway</fullName>
    </submittedName>
</protein>
<evidence type="ECO:0000256" key="1">
    <source>
        <dbReference type="ARBA" id="ARBA00022723"/>
    </source>
</evidence>
<dbReference type="InterPro" id="IPR018833">
    <property type="entry name" value="Rv2993c-like_N"/>
</dbReference>
<organism evidence="4 5">
    <name type="scientific">Arcanobacterium hippocoleae</name>
    <dbReference type="NCBI Taxonomy" id="149017"/>
    <lineage>
        <taxon>Bacteria</taxon>
        <taxon>Bacillati</taxon>
        <taxon>Actinomycetota</taxon>
        <taxon>Actinomycetes</taxon>
        <taxon>Actinomycetales</taxon>
        <taxon>Actinomycetaceae</taxon>
        <taxon>Arcanobacterium</taxon>
    </lineage>
</organism>
<dbReference type="EMBL" id="JAVDUJ010000001">
    <property type="protein sequence ID" value="MDR6938564.1"/>
    <property type="molecule type" value="Genomic_DNA"/>
</dbReference>
<dbReference type="Pfam" id="PF01557">
    <property type="entry name" value="FAA_hydrolase"/>
    <property type="match status" value="1"/>
</dbReference>
<evidence type="ECO:0000313" key="4">
    <source>
        <dbReference type="EMBL" id="MDR6938564.1"/>
    </source>
</evidence>
<dbReference type="RefSeq" id="WP_309954486.1">
    <property type="nucleotide sequence ID" value="NZ_JAVDUJ010000001.1"/>
</dbReference>
<comment type="caution">
    <text evidence="4">The sequence shown here is derived from an EMBL/GenBank/DDBJ whole genome shotgun (WGS) entry which is preliminary data.</text>
</comment>
<dbReference type="Gene3D" id="3.90.850.10">
    <property type="entry name" value="Fumarylacetoacetase-like, C-terminal domain"/>
    <property type="match status" value="1"/>
</dbReference>